<reference evidence="2" key="1">
    <citation type="submission" date="2020-09" db="EMBL/GenBank/DDBJ databases">
        <title>Brevundimonas sp. LVF2 isolated from a puddle in Goettingen, Germany.</title>
        <authorList>
            <person name="Friedrich I."/>
            <person name="Klassen A."/>
            <person name="Hannes N."/>
            <person name="Schneider D."/>
            <person name="Hertel R."/>
            <person name="Daniel R."/>
        </authorList>
    </citation>
    <scope>NUCLEOTIDE SEQUENCE</scope>
    <source>
        <strain evidence="2">LVF2</strain>
    </source>
</reference>
<keyword evidence="1" id="KW-0812">Transmembrane</keyword>
<evidence type="ECO:0000256" key="1">
    <source>
        <dbReference type="SAM" id="Phobius"/>
    </source>
</evidence>
<evidence type="ECO:0000313" key="2">
    <source>
        <dbReference type="EMBL" id="QTC92718.1"/>
    </source>
</evidence>
<dbReference type="EMBL" id="CP062222">
    <property type="protein sequence ID" value="QTC92718.1"/>
    <property type="molecule type" value="Genomic_DNA"/>
</dbReference>
<feature type="transmembrane region" description="Helical" evidence="1">
    <location>
        <begin position="36"/>
        <end position="55"/>
    </location>
</feature>
<proteinExistence type="predicted"/>
<dbReference type="KEGG" id="bgoe:IFJ75_07625"/>
<evidence type="ECO:0000313" key="3">
    <source>
        <dbReference type="Proteomes" id="UP000663918"/>
    </source>
</evidence>
<keyword evidence="1" id="KW-1133">Transmembrane helix</keyword>
<protein>
    <submittedName>
        <fullName evidence="2">Uncharacterized protein</fullName>
    </submittedName>
</protein>
<dbReference type="RefSeq" id="WP_207931997.1">
    <property type="nucleotide sequence ID" value="NZ_CP062222.1"/>
</dbReference>
<keyword evidence="3" id="KW-1185">Reference proteome</keyword>
<gene>
    <name evidence="2" type="ORF">IFJ75_07625</name>
</gene>
<accession>A0A975C2K7</accession>
<keyword evidence="1" id="KW-0472">Membrane</keyword>
<dbReference type="AlphaFoldDB" id="A0A975C2K7"/>
<feature type="transmembrane region" description="Helical" evidence="1">
    <location>
        <begin position="12"/>
        <end position="30"/>
    </location>
</feature>
<name>A0A975C2K7_9CAUL</name>
<organism evidence="2 3">
    <name type="scientific">Brevundimonas goettingensis</name>
    <dbReference type="NCBI Taxonomy" id="2774190"/>
    <lineage>
        <taxon>Bacteria</taxon>
        <taxon>Pseudomonadati</taxon>
        <taxon>Pseudomonadota</taxon>
        <taxon>Alphaproteobacteria</taxon>
        <taxon>Caulobacterales</taxon>
        <taxon>Caulobacteraceae</taxon>
        <taxon>Brevundimonas</taxon>
    </lineage>
</organism>
<sequence>MSKTDPKSPKALQGSGVAFMGAGAAFMAIGATNHKLLAFLGVGGAFLAIGASFLARAKKADKTGEGDK</sequence>
<dbReference type="Proteomes" id="UP000663918">
    <property type="component" value="Chromosome"/>
</dbReference>